<gene>
    <name evidence="3" type="ORF">HINF_LOCUS25858</name>
    <name evidence="2" type="ORF">HINF_LOCUS27888</name>
</gene>
<feature type="transmembrane region" description="Helical" evidence="1">
    <location>
        <begin position="24"/>
        <end position="45"/>
    </location>
</feature>
<evidence type="ECO:0000313" key="3">
    <source>
        <dbReference type="EMBL" id="CAL6017172.1"/>
    </source>
</evidence>
<protein>
    <submittedName>
        <fullName evidence="3">Hypothetical_protein</fullName>
    </submittedName>
</protein>
<dbReference type="EMBL" id="CATOUU010000675">
    <property type="protein sequence ID" value="CAI9940243.1"/>
    <property type="molecule type" value="Genomic_DNA"/>
</dbReference>
<feature type="transmembrane region" description="Helical" evidence="1">
    <location>
        <begin position="65"/>
        <end position="82"/>
    </location>
</feature>
<dbReference type="EMBL" id="CAXDID020000078">
    <property type="protein sequence ID" value="CAL6017172.1"/>
    <property type="molecule type" value="Genomic_DNA"/>
</dbReference>
<evidence type="ECO:0000313" key="4">
    <source>
        <dbReference type="Proteomes" id="UP001642409"/>
    </source>
</evidence>
<organism evidence="2">
    <name type="scientific">Hexamita inflata</name>
    <dbReference type="NCBI Taxonomy" id="28002"/>
    <lineage>
        <taxon>Eukaryota</taxon>
        <taxon>Metamonada</taxon>
        <taxon>Diplomonadida</taxon>
        <taxon>Hexamitidae</taxon>
        <taxon>Hexamitinae</taxon>
        <taxon>Hexamita</taxon>
    </lineage>
</organism>
<keyword evidence="1" id="KW-1133">Transmembrane helix</keyword>
<keyword evidence="4" id="KW-1185">Reference proteome</keyword>
<keyword evidence="1" id="KW-0812">Transmembrane</keyword>
<reference evidence="2" key="1">
    <citation type="submission" date="2023-06" db="EMBL/GenBank/DDBJ databases">
        <authorList>
            <person name="Kurt Z."/>
        </authorList>
    </citation>
    <scope>NUCLEOTIDE SEQUENCE</scope>
</reference>
<name>A0AA86UHC9_9EUKA</name>
<keyword evidence="1" id="KW-0472">Membrane</keyword>
<reference evidence="3 4" key="2">
    <citation type="submission" date="2024-07" db="EMBL/GenBank/DDBJ databases">
        <authorList>
            <person name="Akdeniz Z."/>
        </authorList>
    </citation>
    <scope>NUCLEOTIDE SEQUENCE [LARGE SCALE GENOMIC DNA]</scope>
</reference>
<feature type="transmembrane region" description="Helical" evidence="1">
    <location>
        <begin position="169"/>
        <end position="186"/>
    </location>
</feature>
<evidence type="ECO:0000256" key="1">
    <source>
        <dbReference type="SAM" id="Phobius"/>
    </source>
</evidence>
<sequence length="220" mass="25892">MSQDQDGYVEISEQIAYLRKKSSFYIVSFDVFLINLVMTGMIYLGKLFVQKQRLNIYHNQLTYEIVLSIALFCYVFVFIPFTTLATKKYEKSRITKAKTSGMLVLYFVTGSTFWLLMGIISDNKYIYLYNPVQDLLFMLLGNRKTFALSICYLFAIPIITIIEMCTVGFRLQFALITIFIIVFKYFQANDILEYYNHMEIPIIEIVFRSLSFYDYGYSLK</sequence>
<comment type="caution">
    <text evidence="2">The sequence shown here is derived from an EMBL/GenBank/DDBJ whole genome shotgun (WGS) entry which is preliminary data.</text>
</comment>
<feature type="transmembrane region" description="Helical" evidence="1">
    <location>
        <begin position="145"/>
        <end position="162"/>
    </location>
</feature>
<dbReference type="Proteomes" id="UP001642409">
    <property type="component" value="Unassembled WGS sequence"/>
</dbReference>
<feature type="transmembrane region" description="Helical" evidence="1">
    <location>
        <begin position="103"/>
        <end position="121"/>
    </location>
</feature>
<proteinExistence type="predicted"/>
<accession>A0AA86UHC9</accession>
<dbReference type="AlphaFoldDB" id="A0AA86UHC9"/>
<evidence type="ECO:0000313" key="2">
    <source>
        <dbReference type="EMBL" id="CAI9940243.1"/>
    </source>
</evidence>